<feature type="region of interest" description="Disordered" evidence="1">
    <location>
        <begin position="214"/>
        <end position="259"/>
    </location>
</feature>
<feature type="region of interest" description="Disordered" evidence="1">
    <location>
        <begin position="1"/>
        <end position="22"/>
    </location>
</feature>
<reference evidence="2 3" key="1">
    <citation type="submission" date="2006-10" db="EMBL/GenBank/DDBJ databases">
        <title>The Genome Sequence of Batrachochytrium dendrobatidis JEL423.</title>
        <authorList>
            <consortium name="The Broad Institute Genome Sequencing Platform"/>
            <person name="Birren B."/>
            <person name="Lander E."/>
            <person name="Galagan J."/>
            <person name="Cuomo C."/>
            <person name="Devon K."/>
            <person name="Jaffe D."/>
            <person name="Butler J."/>
            <person name="Alvarez P."/>
            <person name="Gnerre S."/>
            <person name="Grabherr M."/>
            <person name="Kleber M."/>
            <person name="Mauceli E."/>
            <person name="Brockman W."/>
            <person name="Young S."/>
            <person name="LaButti K."/>
            <person name="Sykes S."/>
            <person name="DeCaprio D."/>
            <person name="Crawford M."/>
            <person name="Koehrsen M."/>
            <person name="Engels R."/>
            <person name="Montgomery P."/>
            <person name="Pearson M."/>
            <person name="Howarth C."/>
            <person name="Larson L."/>
            <person name="White J."/>
            <person name="O'Leary S."/>
            <person name="Kodira C."/>
            <person name="Zeng Q."/>
            <person name="Yandava C."/>
            <person name="Alvarado L."/>
            <person name="Longcore J."/>
            <person name="James T."/>
        </authorList>
    </citation>
    <scope>NUCLEOTIDE SEQUENCE [LARGE SCALE GENOMIC DNA]</scope>
    <source>
        <strain evidence="2 3">JEL423</strain>
    </source>
</reference>
<dbReference type="AlphaFoldDB" id="A0A177W8C4"/>
<dbReference type="VEuPathDB" id="FungiDB:BDEG_20538"/>
<dbReference type="STRING" id="403673.A0A177W8C4"/>
<evidence type="ECO:0000256" key="1">
    <source>
        <dbReference type="SAM" id="MobiDB-lite"/>
    </source>
</evidence>
<organism evidence="2 3">
    <name type="scientific">Batrachochytrium dendrobatidis (strain JEL423)</name>
    <dbReference type="NCBI Taxonomy" id="403673"/>
    <lineage>
        <taxon>Eukaryota</taxon>
        <taxon>Fungi</taxon>
        <taxon>Fungi incertae sedis</taxon>
        <taxon>Chytridiomycota</taxon>
        <taxon>Chytridiomycota incertae sedis</taxon>
        <taxon>Chytridiomycetes</taxon>
        <taxon>Rhizophydiales</taxon>
        <taxon>Rhizophydiales incertae sedis</taxon>
        <taxon>Batrachochytrium</taxon>
    </lineage>
</organism>
<protein>
    <submittedName>
        <fullName evidence="2">Uncharacterized protein</fullName>
    </submittedName>
</protein>
<proteinExistence type="predicted"/>
<evidence type="ECO:0000313" key="2">
    <source>
        <dbReference type="EMBL" id="OAJ36357.1"/>
    </source>
</evidence>
<gene>
    <name evidence="2" type="ORF">BDEG_20538</name>
</gene>
<name>A0A177W8C4_BATDL</name>
<dbReference type="EMBL" id="DS022300">
    <property type="protein sequence ID" value="OAJ36357.1"/>
    <property type="molecule type" value="Genomic_DNA"/>
</dbReference>
<evidence type="ECO:0000313" key="3">
    <source>
        <dbReference type="Proteomes" id="UP000077115"/>
    </source>
</evidence>
<dbReference type="Proteomes" id="UP000077115">
    <property type="component" value="Unassembled WGS sequence"/>
</dbReference>
<dbReference type="OrthoDB" id="2163262at2759"/>
<accession>A0A177W8C4</accession>
<sequence length="365" mass="40386">MMLSPPHSTKRSSISHAIPSPINDCTNAQQMPTVMSPLITQPLFCSHTSNSTCCEQSIVEQHLILSYMNDMVQAYQENNGNGSSSDTFLSSYDALFMNGADHLAKQYSPLQSLVSRMVAIVRNTGDVQQKLQSAEARLRARDRYLQSTIMDTARHINELVSVVSELESDKEGLISQLEGSLAERRELESTLISLGYDVRNNTIKKELQQKVKASLPSVEVSTQTNDNSNANMGSASDSIPRDSTKSTAKNSSEETGTFDLDEIDHVASDLSGVIQQNELLQADLSLVRLQVEHLEAVGRERTAMITDLLKKMGRDESTTVERLRARTGSINMGGSRTSKEFAYDGFNVCRIQYLPFLSPSPLWNI</sequence>
<reference evidence="2 3" key="2">
    <citation type="submission" date="2016-05" db="EMBL/GenBank/DDBJ databases">
        <title>Lineage-specific infection strategies underlie the spectrum of fungal disease in amphibians.</title>
        <authorList>
            <person name="Cuomo C.A."/>
            <person name="Farrer R.A."/>
            <person name="James T."/>
            <person name="Longcore J."/>
            <person name="Birren B."/>
        </authorList>
    </citation>
    <scope>NUCLEOTIDE SEQUENCE [LARGE SCALE GENOMIC DNA]</scope>
    <source>
        <strain evidence="2 3">JEL423</strain>
    </source>
</reference>
<feature type="compositionally biased region" description="Polar residues" evidence="1">
    <location>
        <begin position="219"/>
        <end position="237"/>
    </location>
</feature>
<feature type="compositionally biased region" description="Polar residues" evidence="1">
    <location>
        <begin position="245"/>
        <end position="255"/>
    </location>
</feature>